<evidence type="ECO:0000313" key="2">
    <source>
        <dbReference type="Proteomes" id="UP001153555"/>
    </source>
</evidence>
<organism evidence="1 2">
    <name type="scientific">Striga hermonthica</name>
    <name type="common">Purple witchweed</name>
    <name type="synonym">Buchnera hermonthica</name>
    <dbReference type="NCBI Taxonomy" id="68872"/>
    <lineage>
        <taxon>Eukaryota</taxon>
        <taxon>Viridiplantae</taxon>
        <taxon>Streptophyta</taxon>
        <taxon>Embryophyta</taxon>
        <taxon>Tracheophyta</taxon>
        <taxon>Spermatophyta</taxon>
        <taxon>Magnoliopsida</taxon>
        <taxon>eudicotyledons</taxon>
        <taxon>Gunneridae</taxon>
        <taxon>Pentapetalae</taxon>
        <taxon>asterids</taxon>
        <taxon>lamiids</taxon>
        <taxon>Lamiales</taxon>
        <taxon>Orobanchaceae</taxon>
        <taxon>Buchnereae</taxon>
        <taxon>Striga</taxon>
    </lineage>
</organism>
<gene>
    <name evidence="1" type="ORF">SHERM_28169</name>
</gene>
<evidence type="ECO:0000313" key="1">
    <source>
        <dbReference type="EMBL" id="CAA0832895.1"/>
    </source>
</evidence>
<sequence>MFCPQPLHLTLVLKEKKGSSFCPTLSLSEKHKSLSLIPNQQLMELTPQQMKNYDGNYPSRLNYVAVRDWMYDVTIRALAKLGKDESDVVR</sequence>
<accession>A0A9N7NMV0</accession>
<proteinExistence type="predicted"/>
<dbReference type="Proteomes" id="UP001153555">
    <property type="component" value="Unassembled WGS sequence"/>
</dbReference>
<protein>
    <submittedName>
        <fullName evidence="1">Uncharacterized protein</fullName>
    </submittedName>
</protein>
<reference evidence="1" key="1">
    <citation type="submission" date="2019-12" db="EMBL/GenBank/DDBJ databases">
        <authorList>
            <person name="Scholes J."/>
        </authorList>
    </citation>
    <scope>NUCLEOTIDE SEQUENCE</scope>
</reference>
<dbReference type="OrthoDB" id="547796at2759"/>
<comment type="caution">
    <text evidence="1">The sequence shown here is derived from an EMBL/GenBank/DDBJ whole genome shotgun (WGS) entry which is preliminary data.</text>
</comment>
<dbReference type="EMBL" id="CACSLK010027837">
    <property type="protein sequence ID" value="CAA0832895.1"/>
    <property type="molecule type" value="Genomic_DNA"/>
</dbReference>
<dbReference type="AlphaFoldDB" id="A0A9N7NMV0"/>
<name>A0A9N7NMV0_STRHE</name>
<keyword evidence="2" id="KW-1185">Reference proteome</keyword>